<protein>
    <submittedName>
        <fullName evidence="2">Acyl carrier protein</fullName>
    </submittedName>
</protein>
<dbReference type="EMBL" id="JBFAKC010000001">
    <property type="protein sequence ID" value="MEV0706214.1"/>
    <property type="molecule type" value="Genomic_DNA"/>
</dbReference>
<dbReference type="InterPro" id="IPR009081">
    <property type="entry name" value="PP-bd_ACP"/>
</dbReference>
<dbReference type="Pfam" id="PF00550">
    <property type="entry name" value="PP-binding"/>
    <property type="match status" value="1"/>
</dbReference>
<dbReference type="InterPro" id="IPR036736">
    <property type="entry name" value="ACP-like_sf"/>
</dbReference>
<dbReference type="Proteomes" id="UP001551695">
    <property type="component" value="Unassembled WGS sequence"/>
</dbReference>
<evidence type="ECO:0000313" key="2">
    <source>
        <dbReference type="EMBL" id="MEV0706214.1"/>
    </source>
</evidence>
<evidence type="ECO:0000259" key="1">
    <source>
        <dbReference type="Pfam" id="PF00550"/>
    </source>
</evidence>
<evidence type="ECO:0000313" key="3">
    <source>
        <dbReference type="Proteomes" id="UP001551695"/>
    </source>
</evidence>
<comment type="caution">
    <text evidence="2">The sequence shown here is derived from an EMBL/GenBank/DDBJ whole genome shotgun (WGS) entry which is preliminary data.</text>
</comment>
<proteinExistence type="predicted"/>
<feature type="domain" description="Carrier" evidence="1">
    <location>
        <begin position="14"/>
        <end position="78"/>
    </location>
</feature>
<organism evidence="2 3">
    <name type="scientific">Nocardia aurea</name>
    <dbReference type="NCBI Taxonomy" id="2144174"/>
    <lineage>
        <taxon>Bacteria</taxon>
        <taxon>Bacillati</taxon>
        <taxon>Actinomycetota</taxon>
        <taxon>Actinomycetes</taxon>
        <taxon>Mycobacteriales</taxon>
        <taxon>Nocardiaceae</taxon>
        <taxon>Nocardia</taxon>
    </lineage>
</organism>
<accession>A0ABV3FLC7</accession>
<sequence length="91" mass="10087">MTVPGTPATTTAAQVRRIVGAMAPEPRPDLADDQRLIEDLGYESLRLMELTVVLERTFGLPRYRPEELIGVRRVGEVVTLVTDSLSARVRP</sequence>
<reference evidence="2 3" key="1">
    <citation type="submission" date="2024-06" db="EMBL/GenBank/DDBJ databases">
        <title>The Natural Products Discovery Center: Release of the First 8490 Sequenced Strains for Exploring Actinobacteria Biosynthetic Diversity.</title>
        <authorList>
            <person name="Kalkreuter E."/>
            <person name="Kautsar S.A."/>
            <person name="Yang D."/>
            <person name="Bader C.D."/>
            <person name="Teijaro C.N."/>
            <person name="Fluegel L."/>
            <person name="Davis C.M."/>
            <person name="Simpson J.R."/>
            <person name="Lauterbach L."/>
            <person name="Steele A.D."/>
            <person name="Gui C."/>
            <person name="Meng S."/>
            <person name="Li G."/>
            <person name="Viehrig K."/>
            <person name="Ye F."/>
            <person name="Su P."/>
            <person name="Kiefer A.F."/>
            <person name="Nichols A."/>
            <person name="Cepeda A.J."/>
            <person name="Yan W."/>
            <person name="Fan B."/>
            <person name="Jiang Y."/>
            <person name="Adhikari A."/>
            <person name="Zheng C.-J."/>
            <person name="Schuster L."/>
            <person name="Cowan T.M."/>
            <person name="Smanski M.J."/>
            <person name="Chevrette M.G."/>
            <person name="De Carvalho L.P.S."/>
            <person name="Shen B."/>
        </authorList>
    </citation>
    <scope>NUCLEOTIDE SEQUENCE [LARGE SCALE GENOMIC DNA]</scope>
    <source>
        <strain evidence="2 3">NPDC050403</strain>
    </source>
</reference>
<dbReference type="Gene3D" id="1.10.1200.10">
    <property type="entry name" value="ACP-like"/>
    <property type="match status" value="1"/>
</dbReference>
<dbReference type="RefSeq" id="WP_109523833.1">
    <property type="nucleotide sequence ID" value="NZ_JBEXKW010000004.1"/>
</dbReference>
<name>A0ABV3FLC7_9NOCA</name>
<dbReference type="SUPFAM" id="SSF47336">
    <property type="entry name" value="ACP-like"/>
    <property type="match status" value="1"/>
</dbReference>
<gene>
    <name evidence="2" type="ORF">AB0I48_01485</name>
</gene>
<keyword evidence="3" id="KW-1185">Reference proteome</keyword>